<dbReference type="InterPro" id="IPR036691">
    <property type="entry name" value="Endo/exonu/phosph_ase_sf"/>
</dbReference>
<gene>
    <name evidence="5" type="ORF">NLI96_g194</name>
</gene>
<evidence type="ECO:0000256" key="2">
    <source>
        <dbReference type="SAM" id="Phobius"/>
    </source>
</evidence>
<dbReference type="GO" id="GO:0046856">
    <property type="term" value="P:phosphatidylinositol dephosphorylation"/>
    <property type="evidence" value="ECO:0007669"/>
    <property type="project" value="InterPro"/>
</dbReference>
<dbReference type="AlphaFoldDB" id="A0AAD5VD09"/>
<dbReference type="EMBL" id="JANAWD010000003">
    <property type="protein sequence ID" value="KAJ3492153.1"/>
    <property type="molecule type" value="Genomic_DNA"/>
</dbReference>
<evidence type="ECO:0000259" key="4">
    <source>
        <dbReference type="SMART" id="SM00128"/>
    </source>
</evidence>
<evidence type="ECO:0000313" key="5">
    <source>
        <dbReference type="EMBL" id="KAJ3492153.1"/>
    </source>
</evidence>
<dbReference type="Pfam" id="PF22669">
    <property type="entry name" value="Exo_endo_phos2"/>
    <property type="match status" value="1"/>
</dbReference>
<dbReference type="InterPro" id="IPR046985">
    <property type="entry name" value="IP5"/>
</dbReference>
<proteinExistence type="predicted"/>
<dbReference type="PANTHER" id="PTHR11200">
    <property type="entry name" value="INOSITOL 5-PHOSPHATASE"/>
    <property type="match status" value="1"/>
</dbReference>
<keyword evidence="6" id="KW-1185">Reference proteome</keyword>
<dbReference type="SUPFAM" id="SSF56219">
    <property type="entry name" value="DNase I-like"/>
    <property type="match status" value="1"/>
</dbReference>
<name>A0AAD5VD09_9APHY</name>
<dbReference type="InterPro" id="IPR000300">
    <property type="entry name" value="IPPc"/>
</dbReference>
<keyword evidence="2" id="KW-0472">Membrane</keyword>
<organism evidence="5 6">
    <name type="scientific">Meripilus lineatus</name>
    <dbReference type="NCBI Taxonomy" id="2056292"/>
    <lineage>
        <taxon>Eukaryota</taxon>
        <taxon>Fungi</taxon>
        <taxon>Dikarya</taxon>
        <taxon>Basidiomycota</taxon>
        <taxon>Agaricomycotina</taxon>
        <taxon>Agaricomycetes</taxon>
        <taxon>Polyporales</taxon>
        <taxon>Meripilaceae</taxon>
        <taxon>Meripilus</taxon>
    </lineage>
</organism>
<feature type="region of interest" description="Disordered" evidence="1">
    <location>
        <begin position="51"/>
        <end position="74"/>
    </location>
</feature>
<feature type="domain" description="Inositol polyphosphate-related phosphatase" evidence="4">
    <location>
        <begin position="361"/>
        <end position="707"/>
    </location>
</feature>
<dbReference type="Proteomes" id="UP001212997">
    <property type="component" value="Unassembled WGS sequence"/>
</dbReference>
<accession>A0AAD5VD09</accession>
<keyword evidence="3" id="KW-0732">Signal</keyword>
<dbReference type="SMART" id="SM00128">
    <property type="entry name" value="IPPc"/>
    <property type="match status" value="1"/>
</dbReference>
<keyword evidence="2" id="KW-1133">Transmembrane helix</keyword>
<feature type="chain" id="PRO_5042255192" description="Inositol polyphosphate-related phosphatase domain-containing protein" evidence="3">
    <location>
        <begin position="19"/>
        <end position="781"/>
    </location>
</feature>
<evidence type="ECO:0000313" key="6">
    <source>
        <dbReference type="Proteomes" id="UP001212997"/>
    </source>
</evidence>
<evidence type="ECO:0000256" key="1">
    <source>
        <dbReference type="SAM" id="MobiDB-lite"/>
    </source>
</evidence>
<reference evidence="5" key="1">
    <citation type="submission" date="2022-07" db="EMBL/GenBank/DDBJ databases">
        <title>Genome Sequence of Physisporinus lineatus.</title>
        <authorList>
            <person name="Buettner E."/>
        </authorList>
    </citation>
    <scope>NUCLEOTIDE SEQUENCE</scope>
    <source>
        <strain evidence="5">VT162</strain>
    </source>
</reference>
<dbReference type="PANTHER" id="PTHR11200:SF286">
    <property type="entry name" value="5-PHOSPHATASE, PUTATIVE (AFU_ORTHOLOGUE AFUA_5G07600)-RELATED"/>
    <property type="match status" value="1"/>
</dbReference>
<comment type="caution">
    <text evidence="5">The sequence shown here is derived from an EMBL/GenBank/DDBJ whole genome shotgun (WGS) entry which is preliminary data.</text>
</comment>
<feature type="transmembrane region" description="Helical" evidence="2">
    <location>
        <begin position="744"/>
        <end position="763"/>
    </location>
</feature>
<sequence length="781" mass="83587">MLSSRIFAFIAFFSVVNSLPIPTSDPENPSPAVSAVVSVISPELAPLFATPTSDGAAAATDVPPPSETGPAEGSVAPLPTEMPSITIPFELPPQVPQVTDGSQPVPTAAPSLTPMYTAIPTPPPACLAKAAALSASASAPDAAPTDESQLATNPDLQGRQVLRKRVAQTDLHAVAQSWQDLCFASGGDTTTNDPCVQLAGEKGINALLADADTCDQQDNADAMVDFAKSAGITNAEALIANAVAYLQHPRNAVNLLGVIPSTPYCQRPPRNPELQGIVPTQLAQVNPYVFGGPTVGMVPFGDATSCPYGQIPDVNSCSCVPAAGSSTSPAPAVESATVAENKAIFISNIPMSCAFDPDPEFKLLVQIASYNTNLQAERGLPQDLVDWLSPTLQVSSFLTQSPRAPDIVAVGFQELLPLHLGLAGISKGVIESRDKLILSEIQRFAPNGESYTLIAKVVNVGVALLVYGKDDGVGSRVQDVQTQWAGCGPMRMGNKGAVGVRFRVPSEDGGLGEVFTFVNAHLAAHTEQNQRRVEDYHSIVNTLLFPPLPDSNSKTPTTIFSSSHVFFFGDLNFRLDGIPSEMLPEHSKLAHGVAELLHDETRPKLKEYDQLVSVRDQLGTAFVGFREGEFWQFKCSFKYKLGEIDQYDPKRVPAWTDRIMYISHPDSPDTLQTSSITNVLYTSIPSYTTSDHKPVISVLLLPPSEPSSDSIPLVKLPSTYSPHPDPHARIKRILGRIFDRLLGYTWWLLAFLGFGSAAVGLMLDEYSNILMLTSSSHIGRS</sequence>
<keyword evidence="2" id="KW-0812">Transmembrane</keyword>
<dbReference type="Gene3D" id="3.60.10.10">
    <property type="entry name" value="Endonuclease/exonuclease/phosphatase"/>
    <property type="match status" value="1"/>
</dbReference>
<evidence type="ECO:0000256" key="3">
    <source>
        <dbReference type="SAM" id="SignalP"/>
    </source>
</evidence>
<protein>
    <recommendedName>
        <fullName evidence="4">Inositol polyphosphate-related phosphatase domain-containing protein</fullName>
    </recommendedName>
</protein>
<feature type="signal peptide" evidence="3">
    <location>
        <begin position="1"/>
        <end position="18"/>
    </location>
</feature>
<dbReference type="GO" id="GO:0004439">
    <property type="term" value="F:phosphatidylinositol-4,5-bisphosphate 5-phosphatase activity"/>
    <property type="evidence" value="ECO:0007669"/>
    <property type="project" value="TreeGrafter"/>
</dbReference>